<dbReference type="PANTHER" id="PTHR42789:SF1">
    <property type="entry name" value="D-ISOMER SPECIFIC 2-HYDROXYACID DEHYDROGENASE FAMILY PROTEIN (AFU_ORTHOLOGUE AFUA_6G10090)"/>
    <property type="match status" value="1"/>
</dbReference>
<evidence type="ECO:0000313" key="5">
    <source>
        <dbReference type="EMBL" id="SUZ96197.1"/>
    </source>
</evidence>
<dbReference type="CDD" id="cd05299">
    <property type="entry name" value="CtBP_dh"/>
    <property type="match status" value="1"/>
</dbReference>
<accession>A0A381S1V1</accession>
<sequence length="357" mass="39569">MSTESKNIRVLYLGPSDRPGVYTKDLDQQSKAIREMGAQFVVYDGNSEGELIEALKDADVAMSQGHGISPTLFKHMGNNGRCKGLISFGHGYDGMDLDTAVKHGVILANTASFGTEEVSNQTMMHFLVCSRKFVLHDKLVKNGTWTREYLAPMGHIAGQTFGIIGLGDIGRAVARKALAFGMKVIAYDPFVSSWDSKEYNVEMVGTPQEIAERSDYVSPHTYLTPETHHMVNAEFFDLMKTTAYLINCSRGPVVDEQALINALKEKKIAGAGLDVFEYEPVDPNNPLLKMDNVSVTSHYASYSEVAWNRANTQLGEEAMRVALGYWPMSLINPDVRSTLEPRQWAVSWEVMLAEQGK</sequence>
<evidence type="ECO:0000256" key="1">
    <source>
        <dbReference type="ARBA" id="ARBA00005854"/>
    </source>
</evidence>
<dbReference type="GO" id="GO:0003714">
    <property type="term" value="F:transcription corepressor activity"/>
    <property type="evidence" value="ECO:0007669"/>
    <property type="project" value="InterPro"/>
</dbReference>
<protein>
    <recommendedName>
        <fullName evidence="4">D-isomer specific 2-hydroxyacid dehydrogenase NAD-binding domain-containing protein</fullName>
    </recommendedName>
</protein>
<evidence type="ECO:0000256" key="2">
    <source>
        <dbReference type="ARBA" id="ARBA00023002"/>
    </source>
</evidence>
<dbReference type="InterPro" id="IPR050857">
    <property type="entry name" value="D-2-hydroxyacid_DH"/>
</dbReference>
<organism evidence="5">
    <name type="scientific">marine metagenome</name>
    <dbReference type="NCBI Taxonomy" id="408172"/>
    <lineage>
        <taxon>unclassified sequences</taxon>
        <taxon>metagenomes</taxon>
        <taxon>ecological metagenomes</taxon>
    </lineage>
</organism>
<dbReference type="SUPFAM" id="SSF52283">
    <property type="entry name" value="Formate/glycerate dehydrogenase catalytic domain-like"/>
    <property type="match status" value="1"/>
</dbReference>
<feature type="domain" description="D-isomer specific 2-hydroxyacid dehydrogenase NAD-binding" evidence="4">
    <location>
        <begin position="124"/>
        <end position="300"/>
    </location>
</feature>
<keyword evidence="3" id="KW-0520">NAD</keyword>
<name>A0A381S1V1_9ZZZZ</name>
<dbReference type="InterPro" id="IPR029753">
    <property type="entry name" value="D-isomer_DH_CS"/>
</dbReference>
<reference evidence="5" key="1">
    <citation type="submission" date="2018-05" db="EMBL/GenBank/DDBJ databases">
        <authorList>
            <person name="Lanie J.A."/>
            <person name="Ng W.-L."/>
            <person name="Kazmierczak K.M."/>
            <person name="Andrzejewski T.M."/>
            <person name="Davidsen T.M."/>
            <person name="Wayne K.J."/>
            <person name="Tettelin H."/>
            <person name="Glass J.I."/>
            <person name="Rusch D."/>
            <person name="Podicherti R."/>
            <person name="Tsui H.-C.T."/>
            <person name="Winkler M.E."/>
        </authorList>
    </citation>
    <scope>NUCLEOTIDE SEQUENCE</scope>
</reference>
<evidence type="ECO:0000256" key="3">
    <source>
        <dbReference type="ARBA" id="ARBA00023027"/>
    </source>
</evidence>
<dbReference type="GO" id="GO:0016616">
    <property type="term" value="F:oxidoreductase activity, acting on the CH-OH group of donors, NAD or NADP as acceptor"/>
    <property type="evidence" value="ECO:0007669"/>
    <property type="project" value="InterPro"/>
</dbReference>
<comment type="similarity">
    <text evidence="1">Belongs to the D-isomer specific 2-hydroxyacid dehydrogenase family.</text>
</comment>
<keyword evidence="2" id="KW-0560">Oxidoreductase</keyword>
<dbReference type="FunFam" id="3.40.50.720:FF:000203">
    <property type="entry name" value="D-3-phosphoglycerate dehydrogenase (SerA)"/>
    <property type="match status" value="1"/>
</dbReference>
<dbReference type="Gene3D" id="3.40.50.720">
    <property type="entry name" value="NAD(P)-binding Rossmann-like Domain"/>
    <property type="match status" value="2"/>
</dbReference>
<dbReference type="GO" id="GO:0051287">
    <property type="term" value="F:NAD binding"/>
    <property type="evidence" value="ECO:0007669"/>
    <property type="project" value="InterPro"/>
</dbReference>
<proteinExistence type="inferred from homology"/>
<dbReference type="Pfam" id="PF02826">
    <property type="entry name" value="2-Hacid_dh_C"/>
    <property type="match status" value="1"/>
</dbReference>
<dbReference type="AlphaFoldDB" id="A0A381S1V1"/>
<dbReference type="InterPro" id="IPR036291">
    <property type="entry name" value="NAD(P)-bd_dom_sf"/>
</dbReference>
<dbReference type="EMBL" id="UINC01002392">
    <property type="protein sequence ID" value="SUZ96197.1"/>
    <property type="molecule type" value="Genomic_DNA"/>
</dbReference>
<dbReference type="SUPFAM" id="SSF51735">
    <property type="entry name" value="NAD(P)-binding Rossmann-fold domains"/>
    <property type="match status" value="1"/>
</dbReference>
<evidence type="ECO:0000259" key="4">
    <source>
        <dbReference type="Pfam" id="PF02826"/>
    </source>
</evidence>
<dbReference type="PANTHER" id="PTHR42789">
    <property type="entry name" value="D-ISOMER SPECIFIC 2-HYDROXYACID DEHYDROGENASE FAMILY PROTEIN (AFU_ORTHOLOGUE AFUA_6G10090)"/>
    <property type="match status" value="1"/>
</dbReference>
<dbReference type="InterPro" id="IPR006140">
    <property type="entry name" value="D-isomer_DH_NAD-bd"/>
</dbReference>
<dbReference type="InterPro" id="IPR043322">
    <property type="entry name" value="CtBP"/>
</dbReference>
<gene>
    <name evidence="5" type="ORF">METZ01_LOCUS49051</name>
</gene>
<dbReference type="PROSITE" id="PS00671">
    <property type="entry name" value="D_2_HYDROXYACID_DH_3"/>
    <property type="match status" value="1"/>
</dbReference>